<comment type="catalytic activity">
    <reaction evidence="4">
        <text>L-alanine = D-alanine</text>
        <dbReference type="Rhea" id="RHEA:20249"/>
        <dbReference type="ChEBI" id="CHEBI:57416"/>
        <dbReference type="ChEBI" id="CHEBI:57972"/>
        <dbReference type="EC" id="5.1.1.1"/>
    </reaction>
</comment>
<dbReference type="SMART" id="SM01005">
    <property type="entry name" value="Ala_racemase_C"/>
    <property type="match status" value="1"/>
</dbReference>
<evidence type="ECO:0000256" key="3">
    <source>
        <dbReference type="ARBA" id="ARBA00023235"/>
    </source>
</evidence>
<dbReference type="SUPFAM" id="SSF50621">
    <property type="entry name" value="Alanine racemase C-terminal domain-like"/>
    <property type="match status" value="1"/>
</dbReference>
<evidence type="ECO:0000256" key="1">
    <source>
        <dbReference type="ARBA" id="ARBA00001933"/>
    </source>
</evidence>
<dbReference type="GO" id="GO:0016881">
    <property type="term" value="F:acid-amino acid ligase activity"/>
    <property type="evidence" value="ECO:0007669"/>
    <property type="project" value="InterPro"/>
</dbReference>
<keyword evidence="9" id="KW-1185">Reference proteome</keyword>
<feature type="active site" description="Proton acceptor; specific for L-alanine" evidence="4">
    <location>
        <position position="690"/>
    </location>
</feature>
<evidence type="ECO:0000256" key="4">
    <source>
        <dbReference type="HAMAP-Rule" id="MF_01201"/>
    </source>
</evidence>
<protein>
    <recommendedName>
        <fullName evidence="4">Alanine racemase</fullName>
        <ecNumber evidence="4">5.1.1.1</ecNumber>
    </recommendedName>
</protein>
<feature type="binding site" evidence="4 6">
    <location>
        <position position="562"/>
    </location>
    <ligand>
        <name>substrate</name>
    </ligand>
</feature>
<dbReference type="RefSeq" id="WP_187465613.1">
    <property type="nucleotide sequence ID" value="NZ_JACSIT010000067.1"/>
</dbReference>
<reference evidence="8" key="1">
    <citation type="submission" date="2020-08" db="EMBL/GenBank/DDBJ databases">
        <title>Lewinella bacteria from marine environments.</title>
        <authorList>
            <person name="Zhong Y."/>
        </authorList>
    </citation>
    <scope>NUCLEOTIDE SEQUENCE</scope>
    <source>
        <strain evidence="8">KCTC 42187</strain>
    </source>
</reference>
<accession>A0A923PG85</accession>
<dbReference type="NCBIfam" id="TIGR00492">
    <property type="entry name" value="alr"/>
    <property type="match status" value="1"/>
</dbReference>
<feature type="binding site" evidence="4 6">
    <location>
        <position position="739"/>
    </location>
    <ligand>
        <name>substrate</name>
    </ligand>
</feature>
<dbReference type="Gene3D" id="3.20.20.10">
    <property type="entry name" value="Alanine racemase"/>
    <property type="match status" value="1"/>
</dbReference>
<dbReference type="PANTHER" id="PTHR30511">
    <property type="entry name" value="ALANINE RACEMASE"/>
    <property type="match status" value="1"/>
</dbReference>
<comment type="function">
    <text evidence="4">Catalyzes the interconversion of L-alanine and D-alanine. May also act on other amino acids.</text>
</comment>
<dbReference type="GO" id="GO:0005524">
    <property type="term" value="F:ATP binding"/>
    <property type="evidence" value="ECO:0007669"/>
    <property type="project" value="InterPro"/>
</dbReference>
<gene>
    <name evidence="8" type="primary">alr</name>
    <name evidence="8" type="ORF">H9S92_05020</name>
</gene>
<dbReference type="PRINTS" id="PR00992">
    <property type="entry name" value="ALARACEMASE"/>
</dbReference>
<dbReference type="InterPro" id="IPR013221">
    <property type="entry name" value="Mur_ligase_cen"/>
</dbReference>
<keyword evidence="3 4" id="KW-0413">Isomerase</keyword>
<dbReference type="CDD" id="cd00430">
    <property type="entry name" value="PLPDE_III_AR"/>
    <property type="match status" value="1"/>
</dbReference>
<dbReference type="Pfam" id="PF08245">
    <property type="entry name" value="Mur_ligase_M"/>
    <property type="match status" value="1"/>
</dbReference>
<name>A0A923PG85_9BACT</name>
<dbReference type="SUPFAM" id="SSF51419">
    <property type="entry name" value="PLP-binding barrel"/>
    <property type="match status" value="1"/>
</dbReference>
<comment type="caution">
    <text evidence="8">The sequence shown here is derived from an EMBL/GenBank/DDBJ whole genome shotgun (WGS) entry which is preliminary data.</text>
</comment>
<dbReference type="InterPro" id="IPR035911">
    <property type="entry name" value="MurE/MurF_N"/>
</dbReference>
<dbReference type="InterPro" id="IPR011079">
    <property type="entry name" value="Ala_racemase_C"/>
</dbReference>
<dbReference type="InterPro" id="IPR001608">
    <property type="entry name" value="Ala_racemase_N"/>
</dbReference>
<dbReference type="InterPro" id="IPR036615">
    <property type="entry name" value="Mur_ligase_C_dom_sf"/>
</dbReference>
<evidence type="ECO:0000256" key="2">
    <source>
        <dbReference type="ARBA" id="ARBA00022898"/>
    </source>
</evidence>
<dbReference type="Gene3D" id="3.40.1390.10">
    <property type="entry name" value="MurE/MurF, N-terminal domain"/>
    <property type="match status" value="1"/>
</dbReference>
<dbReference type="SUPFAM" id="SSF63418">
    <property type="entry name" value="MurE/MurF N-terminal domain"/>
    <property type="match status" value="1"/>
</dbReference>
<feature type="modified residue" description="N6-(pyridoxal phosphate)lysine" evidence="4 5">
    <location>
        <position position="471"/>
    </location>
</feature>
<dbReference type="HAMAP" id="MF_01201">
    <property type="entry name" value="Ala_racemase"/>
    <property type="match status" value="1"/>
</dbReference>
<keyword evidence="2 4" id="KW-0663">Pyridoxal phosphate</keyword>
<dbReference type="SUPFAM" id="SSF53244">
    <property type="entry name" value="MurD-like peptide ligases, peptide-binding domain"/>
    <property type="match status" value="1"/>
</dbReference>
<evidence type="ECO:0000313" key="9">
    <source>
        <dbReference type="Proteomes" id="UP000650081"/>
    </source>
</evidence>
<dbReference type="GO" id="GO:0030632">
    <property type="term" value="P:D-alanine biosynthetic process"/>
    <property type="evidence" value="ECO:0007669"/>
    <property type="project" value="UniProtKB-UniRule"/>
</dbReference>
<dbReference type="GO" id="GO:0008784">
    <property type="term" value="F:alanine racemase activity"/>
    <property type="evidence" value="ECO:0007669"/>
    <property type="project" value="UniProtKB-UniRule"/>
</dbReference>
<sequence length="796" mass="85175">MNTSYDGSAAALAALYATYGGFDLLVDSRRLTQPARTLFFALPGSRVDGHSFLGPLVAAGVRHFVVRHSPTPEDLAAWLPEGEEEAPHFIVTEAVLDLLQDLAAHHRRQFTLPVLAITGSNGKTIVKDWLAEALGRHFRVCASPRSFNSQIGVPLSVWQLRPEHEIAIFEAGISEAGEMDRLARIIQPTLGLFTVLGSAHAAGFASEEAKHLEKLRLFNGVARVIVAESDVATREILAAQDIPTVLHRGVGEEAVEVVGKTLALALPPGLPGIYRENAYATAAAAYSLGLEPAAILEASRLFQPLANRLEQRAGLHGGPVINDSYSNDRSALAAALDFAEAQNPFPRLCLILGTLQSTGNGADLDDLLALLRPRVSRLITVGQSNAALAQAFQPSQHFATVEALLAELDTLSFGAESILVKGASRERFDRIADALSRQQHRTLLRLDLSALRHNFAHYRSLAGSGMIVMVKASAYGGGSLPVARALASAGAEYLAVAYADEGKTLRAGGITLPIMVLNAEPFAYHQLESARLEPVVYDLEGLRQAARWGLRVHLELDTGMGRLGFGTADLPGLLAALPHLGAEGRIASVFTHLAASEAAEHDAFTREQITQFAAAWEAIVDALGYPPPRHVLNTNGISRFRAFAYEFVRLGIGLYGIGDPAQAGMTRPVLQLSTRVSQVYTRPAGTSVGYGRRGRLEEESQIAVLSIGYADGLPRLAGEGRFAVLLHGKLAPTVGAICMDMTMVDVSAIPEVRAGDEAIIFGPSHPIELLATAAQTIPYELLTGIGERVHRVYSGE</sequence>
<dbReference type="InterPro" id="IPR036565">
    <property type="entry name" value="Mur-like_cat_sf"/>
</dbReference>
<evidence type="ECO:0000259" key="7">
    <source>
        <dbReference type="SMART" id="SM01005"/>
    </source>
</evidence>
<dbReference type="InterPro" id="IPR029066">
    <property type="entry name" value="PLP-binding_barrel"/>
</dbReference>
<dbReference type="GO" id="GO:0005829">
    <property type="term" value="C:cytosol"/>
    <property type="evidence" value="ECO:0007669"/>
    <property type="project" value="TreeGrafter"/>
</dbReference>
<evidence type="ECO:0000256" key="5">
    <source>
        <dbReference type="PIRSR" id="PIRSR600821-50"/>
    </source>
</evidence>
<dbReference type="SUPFAM" id="SSF53623">
    <property type="entry name" value="MurD-like peptide ligases, catalytic domain"/>
    <property type="match status" value="1"/>
</dbReference>
<comment type="cofactor">
    <cofactor evidence="1 4 5">
        <name>pyridoxal 5'-phosphate</name>
        <dbReference type="ChEBI" id="CHEBI:597326"/>
    </cofactor>
</comment>
<organism evidence="8 9">
    <name type="scientific">Neolewinella lacunae</name>
    <dbReference type="NCBI Taxonomy" id="1517758"/>
    <lineage>
        <taxon>Bacteria</taxon>
        <taxon>Pseudomonadati</taxon>
        <taxon>Bacteroidota</taxon>
        <taxon>Saprospiria</taxon>
        <taxon>Saprospirales</taxon>
        <taxon>Lewinellaceae</taxon>
        <taxon>Neolewinella</taxon>
    </lineage>
</organism>
<dbReference type="PANTHER" id="PTHR30511:SF0">
    <property type="entry name" value="ALANINE RACEMASE, CATABOLIC-RELATED"/>
    <property type="match status" value="1"/>
</dbReference>
<proteinExistence type="inferred from homology"/>
<evidence type="ECO:0000313" key="8">
    <source>
        <dbReference type="EMBL" id="MBC6993510.1"/>
    </source>
</evidence>
<dbReference type="Gene3D" id="3.40.1190.10">
    <property type="entry name" value="Mur-like, catalytic domain"/>
    <property type="match status" value="1"/>
</dbReference>
<feature type="domain" description="Alanine racemase C-terminal" evidence="7">
    <location>
        <begin position="669"/>
        <end position="794"/>
    </location>
</feature>
<comment type="similarity">
    <text evidence="4">Belongs to the alanine racemase family.</text>
</comment>
<dbReference type="Gene3D" id="3.90.190.20">
    <property type="entry name" value="Mur ligase, C-terminal domain"/>
    <property type="match status" value="1"/>
</dbReference>
<comment type="pathway">
    <text evidence="4">Amino-acid biosynthesis; D-alanine biosynthesis; D-alanine from L-alanine: step 1/1.</text>
</comment>
<dbReference type="Proteomes" id="UP000650081">
    <property type="component" value="Unassembled WGS sequence"/>
</dbReference>
<dbReference type="GO" id="GO:0030170">
    <property type="term" value="F:pyridoxal phosphate binding"/>
    <property type="evidence" value="ECO:0007669"/>
    <property type="project" value="UniProtKB-UniRule"/>
</dbReference>
<dbReference type="AlphaFoldDB" id="A0A923PG85"/>
<dbReference type="InterPro" id="IPR000821">
    <property type="entry name" value="Ala_racemase"/>
</dbReference>
<feature type="active site" description="Proton acceptor; specific for D-alanine" evidence="4">
    <location>
        <position position="471"/>
    </location>
</feature>
<dbReference type="Pfam" id="PF00842">
    <property type="entry name" value="Ala_racemase_C"/>
    <property type="match status" value="1"/>
</dbReference>
<dbReference type="EMBL" id="JACSIT010000067">
    <property type="protein sequence ID" value="MBC6993510.1"/>
    <property type="molecule type" value="Genomic_DNA"/>
</dbReference>
<dbReference type="Gene3D" id="2.40.37.10">
    <property type="entry name" value="Lyase, Ornithine Decarboxylase, Chain A, domain 1"/>
    <property type="match status" value="1"/>
</dbReference>
<evidence type="ECO:0000256" key="6">
    <source>
        <dbReference type="PIRSR" id="PIRSR600821-52"/>
    </source>
</evidence>
<dbReference type="InterPro" id="IPR009006">
    <property type="entry name" value="Ala_racemase/Decarboxylase_C"/>
</dbReference>
<dbReference type="Pfam" id="PF01168">
    <property type="entry name" value="Ala_racemase_N"/>
    <property type="match status" value="1"/>
</dbReference>
<dbReference type="EC" id="5.1.1.1" evidence="4"/>